<organism evidence="1 2">
    <name type="scientific">Pseudomonas tructae</name>
    <dbReference type="NCBI Taxonomy" id="2518644"/>
    <lineage>
        <taxon>Bacteria</taxon>
        <taxon>Pseudomonadati</taxon>
        <taxon>Pseudomonadota</taxon>
        <taxon>Gammaproteobacteria</taxon>
        <taxon>Pseudomonadales</taxon>
        <taxon>Pseudomonadaceae</taxon>
        <taxon>Pseudomonas</taxon>
    </lineage>
</organism>
<gene>
    <name evidence="1" type="ORF">EXN22_15725</name>
</gene>
<dbReference type="CDD" id="cd01120">
    <property type="entry name" value="RecA-like_superfamily"/>
    <property type="match status" value="1"/>
</dbReference>
<dbReference type="PANTHER" id="PTHR19959:SF119">
    <property type="entry name" value="FUNGAL LIPASE-LIKE DOMAIN-CONTAINING PROTEIN"/>
    <property type="match status" value="1"/>
</dbReference>
<dbReference type="PANTHER" id="PTHR19959">
    <property type="entry name" value="KINESIN LIGHT CHAIN"/>
    <property type="match status" value="1"/>
</dbReference>
<dbReference type="SUPFAM" id="SSF53756">
    <property type="entry name" value="UDP-Glycosyltransferase/glycogen phosphorylase"/>
    <property type="match status" value="1"/>
</dbReference>
<dbReference type="RefSeq" id="WP_130264935.1">
    <property type="nucleotide sequence ID" value="NZ_CP035952.1"/>
</dbReference>
<evidence type="ECO:0000313" key="1">
    <source>
        <dbReference type="EMBL" id="QBF27071.1"/>
    </source>
</evidence>
<dbReference type="Proteomes" id="UP000291130">
    <property type="component" value="Chromosome"/>
</dbReference>
<dbReference type="InterPro" id="IPR011990">
    <property type="entry name" value="TPR-like_helical_dom_sf"/>
</dbReference>
<dbReference type="SUPFAM" id="SSF52540">
    <property type="entry name" value="P-loop containing nucleoside triphosphate hydrolases"/>
    <property type="match status" value="1"/>
</dbReference>
<dbReference type="Gene3D" id="1.25.40.10">
    <property type="entry name" value="Tetratricopeptide repeat domain"/>
    <property type="match status" value="2"/>
</dbReference>
<evidence type="ECO:0008006" key="3">
    <source>
        <dbReference type="Google" id="ProtNLM"/>
    </source>
</evidence>
<dbReference type="SUPFAM" id="SSF48452">
    <property type="entry name" value="TPR-like"/>
    <property type="match status" value="2"/>
</dbReference>
<dbReference type="KEGG" id="ptk:EXN22_15725"/>
<sequence>MMPALDTLISFATRWGPQFGGINSFNSDLLGAFSALYYRQARTVCVVLWASEQERDDAAAQQVTLISLGLEEQKQFASGHEHLAWQALAAAGIEIDARCVWLGHDRITGAIALASKARGGRSALIHHMSYERYEPFVENAQRARSKEDEQRQLFQAADVVMAVGPLLRDALYDMLDHESIPMLVPGLAEITAKREPKTLKGFLSGRLSADARKIKQAHLGVAAFSQAIRQADAQPEMPNRFQGKNEPKLLLRGVDFENITQGAGDDAEAELRRYAQEQAGRVVNIQPLPFTAQRQVLFDDLRGSSVAMMPSWHEGFGLVAWEAIAAGVPLVLSVKSGAYKLLEELEHGAYKSWVTTMDVEGSEQAPYHSATDVERLVKALTLIAHDPSKRHDAFRLREKLCGLYSWAQCAQSCGQALGWVLESAPVQAHEQRPNAPLATDTTSPIETVASQVLPGFVLPKATWRPRQGLSDSQLLRAEEAIVPFDANREPFLLTQLEWVQRSDFTLQVRLLCGPGGVGKTRMALEMCRRMQLQGWNAGFLAGECDTDKVQELARSLVASPTPSLIVIDYAETRQPLLLALIKGLKDKSQIQPVRLLLLARAGGEWWNVLPGKDSQCEDVLEGPATSGPFILPALHASPDSRQSAYNQALAAFAEKLEVHPPEHIPDLEDSHFSRPLYIQMAALMALRGERPKSAEALPRALVNHERRYWAKMLGATADQGEEVVHRASVLMTLSTLANGIATERMLEDILDVSDVERTELKSLYRMLTPLYPDHHQGLQGLRPDLIGEALVAQSLLGARGVELLDQVLASGSHALRRSSLTVVARLLREREDLLPVIEEVLRRHFVSCVDDCIAVCLETSGPLLEVVERAYQGLPPRLQSQASGALMQWLNYDIVPLAKLSISVRQSQVLRCLQKMSKKETSRSIEDYAAALGHLTFALKNDGQTREALAVVEQALALGPKLRGSRDNDLRQNWHLRLHSELLTVQGQNDEALASAQKALRLSRQIISVHGNKDCIELSKTLGICASCLADCGKSEEALQLSQEGLQLTRSVGRAVSKSNQNDLAVSLSIYARCLGMNGHIHKALAANKEGLGLRRALMESEPEKHRQNFALTLMTYAARLSDVGEIEEALRLTKESLSINRALAESKPERFGKVLADTLSNCMVIEAEAGNFDASVTLSEELLALYELLVQSNPERFRYSFEEGRLGGAYVRWLRDGGSMEEEARRPVAVGGNVQKQRSLDYEQHWLLAFSESTLQSVKRAKECWEKLDFSQQFSVRNKHLLLNAFSDHRFGLSDEHWRAQLVELRETRKGYIPAWMSETARLLAFPLL</sequence>
<reference evidence="1 2" key="1">
    <citation type="submission" date="2019-02" db="EMBL/GenBank/DDBJ databases">
        <title>Complete genome sequence of Pseudomonas sp. SNU WT1 isolated from rainbow trout.</title>
        <authorList>
            <person name="Oh W.T."/>
            <person name="Park S.C."/>
        </authorList>
    </citation>
    <scope>NUCLEOTIDE SEQUENCE [LARGE SCALE GENOMIC DNA]</scope>
    <source>
        <strain evidence="1 2">SNU WT1</strain>
    </source>
</reference>
<dbReference type="InterPro" id="IPR027417">
    <property type="entry name" value="P-loop_NTPase"/>
</dbReference>
<keyword evidence="2" id="KW-1185">Reference proteome</keyword>
<evidence type="ECO:0000313" key="2">
    <source>
        <dbReference type="Proteomes" id="UP000291130"/>
    </source>
</evidence>
<dbReference type="OrthoDB" id="9801609at2"/>
<protein>
    <recommendedName>
        <fullName evidence="3">Glycosyltransferase</fullName>
    </recommendedName>
</protein>
<dbReference type="EMBL" id="CP035952">
    <property type="protein sequence ID" value="QBF27071.1"/>
    <property type="molecule type" value="Genomic_DNA"/>
</dbReference>
<dbReference type="Gene3D" id="3.40.50.2000">
    <property type="entry name" value="Glycogen Phosphorylase B"/>
    <property type="match status" value="1"/>
</dbReference>
<accession>A0A411MJW0</accession>
<name>A0A411MJW0_9PSED</name>
<dbReference type="Pfam" id="PF20706">
    <property type="entry name" value="GT4-conflict"/>
    <property type="match status" value="1"/>
</dbReference>
<proteinExistence type="predicted"/>